<dbReference type="EMBL" id="QRDL01000005">
    <property type="protein sequence ID" value="RED02077.1"/>
    <property type="molecule type" value="Genomic_DNA"/>
</dbReference>
<dbReference type="AlphaFoldDB" id="A0A3D9EGF7"/>
<feature type="region of interest" description="Disordered" evidence="1">
    <location>
        <begin position="84"/>
        <end position="140"/>
    </location>
</feature>
<protein>
    <submittedName>
        <fullName evidence="2">Uncharacterized protein</fullName>
    </submittedName>
</protein>
<name>A0A3D9EGF7_ECTOL</name>
<comment type="caution">
    <text evidence="2">The sequence shown here is derived from an EMBL/GenBank/DDBJ whole genome shotgun (WGS) entry which is preliminary data.</text>
</comment>
<dbReference type="Proteomes" id="UP000256988">
    <property type="component" value="Unassembled WGS sequence"/>
</dbReference>
<evidence type="ECO:0000313" key="2">
    <source>
        <dbReference type="EMBL" id="RED02077.1"/>
    </source>
</evidence>
<evidence type="ECO:0000256" key="1">
    <source>
        <dbReference type="SAM" id="MobiDB-lite"/>
    </source>
</evidence>
<proteinExistence type="predicted"/>
<accession>A0A3D9EGF7</accession>
<evidence type="ECO:0000313" key="3">
    <source>
        <dbReference type="Proteomes" id="UP000256988"/>
    </source>
</evidence>
<organism evidence="2 3">
    <name type="scientific">Ectopseudomonas oleovorans</name>
    <name type="common">Pseudomonas oleovorans</name>
    <dbReference type="NCBI Taxonomy" id="301"/>
    <lineage>
        <taxon>Bacteria</taxon>
        <taxon>Pseudomonadati</taxon>
        <taxon>Pseudomonadota</taxon>
        <taxon>Gammaproteobacteria</taxon>
        <taxon>Pseudomonadales</taxon>
        <taxon>Pseudomonadaceae</taxon>
        <taxon>Ectopseudomonas</taxon>
    </lineage>
</organism>
<gene>
    <name evidence="2" type="ORF">DFO60_3703</name>
</gene>
<sequence length="140" mass="15068">MATTSLSFRLGEAAGTVVRECMQSMRTAQSQAVEAAQSAAPTPALRVVELPKPILSAEELERMDHSPALVRLRGVNLNSWFAANTREAQAEKPKRPRKTRKPKAEAPAPEPVAPAPTRVLRPGPLDQLLGPVDLEVDMAG</sequence>
<reference evidence="2 3" key="1">
    <citation type="submission" date="2018-07" db="EMBL/GenBank/DDBJ databases">
        <title>Genome sequencing of rice bacterial endophytes.</title>
        <authorList>
            <person name="Venturi V."/>
        </authorList>
    </citation>
    <scope>NUCLEOTIDE SEQUENCE [LARGE SCALE GENOMIC DNA]</scope>
    <source>
        <strain evidence="2 3">AG1002</strain>
    </source>
</reference>